<evidence type="ECO:0000256" key="4">
    <source>
        <dbReference type="ARBA" id="ARBA00022490"/>
    </source>
</evidence>
<dbReference type="GO" id="GO:0031047">
    <property type="term" value="P:regulatory ncRNA-mediated gene silencing"/>
    <property type="evidence" value="ECO:0007669"/>
    <property type="project" value="UniProtKB-KW"/>
</dbReference>
<keyword evidence="7" id="KW-0347">Helicase</keyword>
<keyword evidence="8" id="KW-0067">ATP-binding</keyword>
<dbReference type="FunFam" id="3.40.50.300:FF:000608">
    <property type="entry name" value="Mov10 RISC complex RNA helicase"/>
    <property type="match status" value="1"/>
</dbReference>
<dbReference type="OrthoDB" id="6513042at2759"/>
<evidence type="ECO:0000256" key="12">
    <source>
        <dbReference type="SAM" id="MobiDB-lite"/>
    </source>
</evidence>
<feature type="domain" description="DNA2/NAM7 helicase helicase" evidence="13">
    <location>
        <begin position="449"/>
        <end position="570"/>
    </location>
</feature>
<evidence type="ECO:0000256" key="9">
    <source>
        <dbReference type="ARBA" id="ARBA00022884"/>
    </source>
</evidence>
<feature type="domain" description="DNA2/NAM7 helicase helicase" evidence="13">
    <location>
        <begin position="589"/>
        <end position="662"/>
    </location>
</feature>
<dbReference type="InterPro" id="IPR049080">
    <property type="entry name" value="MOV-10-like_beta-barrel"/>
</dbReference>
<protein>
    <recommendedName>
        <fullName evidence="3">RNA helicase</fullName>
        <ecNumber evidence="3">3.6.4.13</ecNumber>
    </recommendedName>
</protein>
<dbReference type="InterPro" id="IPR026122">
    <property type="entry name" value="MOV-10/SDE3_DEXXQ/H-box"/>
</dbReference>
<feature type="domain" description="Helicase MOV-10-like beta-barrel" evidence="15">
    <location>
        <begin position="333"/>
        <end position="399"/>
    </location>
</feature>
<dbReference type="Gene3D" id="3.40.50.300">
    <property type="entry name" value="P-loop containing nucleotide triphosphate hydrolases"/>
    <property type="match status" value="2"/>
</dbReference>
<evidence type="ECO:0000259" key="13">
    <source>
        <dbReference type="Pfam" id="PF13086"/>
    </source>
</evidence>
<evidence type="ECO:0000256" key="10">
    <source>
        <dbReference type="ARBA" id="ARBA00023158"/>
    </source>
</evidence>
<dbReference type="eggNOG" id="KOG1804">
    <property type="taxonomic scope" value="Eukaryota"/>
</dbReference>
<evidence type="ECO:0000256" key="11">
    <source>
        <dbReference type="ARBA" id="ARBA00047984"/>
    </source>
</evidence>
<keyword evidence="4" id="KW-0963">Cytoplasm</keyword>
<evidence type="ECO:0000313" key="17">
    <source>
        <dbReference type="Proteomes" id="UP000030669"/>
    </source>
</evidence>
<reference evidence="16 17" key="1">
    <citation type="journal article" date="2012" name="Science">
        <title>The Paleozoic origin of enzymatic lignin decomposition reconstructed from 31 fungal genomes.</title>
        <authorList>
            <person name="Floudas D."/>
            <person name="Binder M."/>
            <person name="Riley R."/>
            <person name="Barry K."/>
            <person name="Blanchette R.A."/>
            <person name="Henrissat B."/>
            <person name="Martinez A.T."/>
            <person name="Otillar R."/>
            <person name="Spatafora J.W."/>
            <person name="Yadav J.S."/>
            <person name="Aerts A."/>
            <person name="Benoit I."/>
            <person name="Boyd A."/>
            <person name="Carlson A."/>
            <person name="Copeland A."/>
            <person name="Coutinho P.M."/>
            <person name="de Vries R.P."/>
            <person name="Ferreira P."/>
            <person name="Findley K."/>
            <person name="Foster B."/>
            <person name="Gaskell J."/>
            <person name="Glotzer D."/>
            <person name="Gorecki P."/>
            <person name="Heitman J."/>
            <person name="Hesse C."/>
            <person name="Hori C."/>
            <person name="Igarashi K."/>
            <person name="Jurgens J.A."/>
            <person name="Kallen N."/>
            <person name="Kersten P."/>
            <person name="Kohler A."/>
            <person name="Kuees U."/>
            <person name="Kumar T.K.A."/>
            <person name="Kuo A."/>
            <person name="LaButti K."/>
            <person name="Larrondo L.F."/>
            <person name="Lindquist E."/>
            <person name="Ling A."/>
            <person name="Lombard V."/>
            <person name="Lucas S."/>
            <person name="Lundell T."/>
            <person name="Martin R."/>
            <person name="McLaughlin D.J."/>
            <person name="Morgenstern I."/>
            <person name="Morin E."/>
            <person name="Murat C."/>
            <person name="Nagy L.G."/>
            <person name="Nolan M."/>
            <person name="Ohm R.A."/>
            <person name="Patyshakuliyeva A."/>
            <person name="Rokas A."/>
            <person name="Ruiz-Duenas F.J."/>
            <person name="Sabat G."/>
            <person name="Salamov A."/>
            <person name="Samejima M."/>
            <person name="Schmutz J."/>
            <person name="Slot J.C."/>
            <person name="St John F."/>
            <person name="Stenlid J."/>
            <person name="Sun H."/>
            <person name="Sun S."/>
            <person name="Syed K."/>
            <person name="Tsang A."/>
            <person name="Wiebenga A."/>
            <person name="Young D."/>
            <person name="Pisabarro A."/>
            <person name="Eastwood D.C."/>
            <person name="Martin F."/>
            <person name="Cullen D."/>
            <person name="Grigoriev I.V."/>
            <person name="Hibbett D.S."/>
        </authorList>
    </citation>
    <scope>NUCLEOTIDE SEQUENCE [LARGE SCALE GENOMIC DNA]</scope>
    <source>
        <strain evidence="16 17">ATCC 11539</strain>
    </source>
</reference>
<evidence type="ECO:0000256" key="8">
    <source>
        <dbReference type="ARBA" id="ARBA00022840"/>
    </source>
</evidence>
<organism evidence="16 17">
    <name type="scientific">Gloeophyllum trabeum (strain ATCC 11539 / FP-39264 / Madison 617)</name>
    <name type="common">Brown rot fungus</name>
    <dbReference type="NCBI Taxonomy" id="670483"/>
    <lineage>
        <taxon>Eukaryota</taxon>
        <taxon>Fungi</taxon>
        <taxon>Dikarya</taxon>
        <taxon>Basidiomycota</taxon>
        <taxon>Agaricomycotina</taxon>
        <taxon>Agaricomycetes</taxon>
        <taxon>Gloeophyllales</taxon>
        <taxon>Gloeophyllaceae</taxon>
        <taxon>Gloeophyllum</taxon>
    </lineage>
</organism>
<dbReference type="CDD" id="cd18808">
    <property type="entry name" value="SF1_C_Upf1"/>
    <property type="match status" value="1"/>
</dbReference>
<dbReference type="AlphaFoldDB" id="S7Q183"/>
<dbReference type="GO" id="GO:0036464">
    <property type="term" value="C:cytoplasmic ribonucleoprotein granule"/>
    <property type="evidence" value="ECO:0007669"/>
    <property type="project" value="UniProtKB-SubCell"/>
</dbReference>
<dbReference type="Proteomes" id="UP000030669">
    <property type="component" value="Unassembled WGS sequence"/>
</dbReference>
<evidence type="ECO:0000256" key="7">
    <source>
        <dbReference type="ARBA" id="ARBA00022806"/>
    </source>
</evidence>
<proteinExistence type="inferred from homology"/>
<comment type="catalytic activity">
    <reaction evidence="11">
        <text>ATP + H2O = ADP + phosphate + H(+)</text>
        <dbReference type="Rhea" id="RHEA:13065"/>
        <dbReference type="ChEBI" id="CHEBI:15377"/>
        <dbReference type="ChEBI" id="CHEBI:15378"/>
        <dbReference type="ChEBI" id="CHEBI:30616"/>
        <dbReference type="ChEBI" id="CHEBI:43474"/>
        <dbReference type="ChEBI" id="CHEBI:456216"/>
        <dbReference type="EC" id="3.6.4.13"/>
    </reaction>
</comment>
<feature type="compositionally biased region" description="Basic and acidic residues" evidence="12">
    <location>
        <begin position="961"/>
        <end position="970"/>
    </location>
</feature>
<keyword evidence="5" id="KW-0547">Nucleotide-binding</keyword>
<name>S7Q183_GLOTA</name>
<comment type="similarity">
    <text evidence="2">Belongs to the DNA2/NAM7 helicase family. SDE3 subfamily.</text>
</comment>
<evidence type="ECO:0000256" key="1">
    <source>
        <dbReference type="ARBA" id="ARBA00004331"/>
    </source>
</evidence>
<accession>S7Q183</accession>
<evidence type="ECO:0000256" key="6">
    <source>
        <dbReference type="ARBA" id="ARBA00022801"/>
    </source>
</evidence>
<dbReference type="GeneID" id="19306324"/>
<keyword evidence="9" id="KW-0694">RNA-binding</keyword>
<dbReference type="InterPro" id="IPR041677">
    <property type="entry name" value="DNA2/NAM7_AAA_11"/>
</dbReference>
<feature type="region of interest" description="Disordered" evidence="12">
    <location>
        <begin position="941"/>
        <end position="970"/>
    </location>
</feature>
<dbReference type="InterPro" id="IPR027417">
    <property type="entry name" value="P-loop_NTPase"/>
</dbReference>
<dbReference type="HOGENOM" id="CLU_001666_6_3_1"/>
<dbReference type="PANTHER" id="PTHR45418:SF1">
    <property type="entry name" value="CANCER_TESTIS ANTIGEN 55"/>
    <property type="match status" value="1"/>
</dbReference>
<dbReference type="RefSeq" id="XP_007867728.1">
    <property type="nucleotide sequence ID" value="XM_007869537.1"/>
</dbReference>
<dbReference type="STRING" id="670483.S7Q183"/>
<evidence type="ECO:0000259" key="15">
    <source>
        <dbReference type="Pfam" id="PF21634"/>
    </source>
</evidence>
<keyword evidence="10" id="KW-0943">RNA-mediated gene silencing</keyword>
<dbReference type="OMA" id="HINTIAG"/>
<feature type="domain" description="DNA2/NAM7 helicase-like C-terminal" evidence="14">
    <location>
        <begin position="671"/>
        <end position="879"/>
    </location>
</feature>
<dbReference type="GO" id="GO:0032574">
    <property type="term" value="F:5'-3' RNA helicase activity"/>
    <property type="evidence" value="ECO:0007669"/>
    <property type="project" value="InterPro"/>
</dbReference>
<dbReference type="Pfam" id="PF13087">
    <property type="entry name" value="AAA_12"/>
    <property type="match status" value="1"/>
</dbReference>
<dbReference type="PANTHER" id="PTHR45418">
    <property type="entry name" value="CANCER/TESTIS ANTIGEN 55"/>
    <property type="match status" value="1"/>
</dbReference>
<dbReference type="SUPFAM" id="SSF52540">
    <property type="entry name" value="P-loop containing nucleoside triphosphate hydrolases"/>
    <property type="match status" value="1"/>
</dbReference>
<evidence type="ECO:0000259" key="14">
    <source>
        <dbReference type="Pfam" id="PF13087"/>
    </source>
</evidence>
<evidence type="ECO:0000256" key="3">
    <source>
        <dbReference type="ARBA" id="ARBA00012552"/>
    </source>
</evidence>
<dbReference type="Pfam" id="PF21634">
    <property type="entry name" value="MOV-10_beta-barrel"/>
    <property type="match status" value="1"/>
</dbReference>
<dbReference type="KEGG" id="gtr:GLOTRDRAFT_45160"/>
<keyword evidence="6 16" id="KW-0378">Hydrolase</keyword>
<keyword evidence="17" id="KW-1185">Reference proteome</keyword>
<dbReference type="EC" id="3.6.4.13" evidence="3"/>
<gene>
    <name evidence="16" type="ORF">GLOTRDRAFT_45160</name>
</gene>
<evidence type="ECO:0000256" key="5">
    <source>
        <dbReference type="ARBA" id="ARBA00022741"/>
    </source>
</evidence>
<evidence type="ECO:0000313" key="16">
    <source>
        <dbReference type="EMBL" id="EPQ53711.1"/>
    </source>
</evidence>
<dbReference type="GO" id="GO:0005524">
    <property type="term" value="F:ATP binding"/>
    <property type="evidence" value="ECO:0007669"/>
    <property type="project" value="UniProtKB-KW"/>
</dbReference>
<dbReference type="GO" id="GO:0016787">
    <property type="term" value="F:hydrolase activity"/>
    <property type="evidence" value="ECO:0007669"/>
    <property type="project" value="UniProtKB-KW"/>
</dbReference>
<dbReference type="Pfam" id="PF13086">
    <property type="entry name" value="AAA_11"/>
    <property type="match status" value="2"/>
</dbReference>
<dbReference type="InterPro" id="IPR041679">
    <property type="entry name" value="DNA2/NAM7-like_C"/>
</dbReference>
<comment type="subcellular location">
    <subcellularLocation>
        <location evidence="1">Cytoplasm</location>
        <location evidence="1">Cytoplasmic ribonucleoprotein granule</location>
    </subcellularLocation>
</comment>
<dbReference type="InterPro" id="IPR047187">
    <property type="entry name" value="SF1_C_Upf1"/>
</dbReference>
<dbReference type="EMBL" id="KB469305">
    <property type="protein sequence ID" value="EPQ53711.1"/>
    <property type="molecule type" value="Genomic_DNA"/>
</dbReference>
<sequence>MSHIAGIRHKKIAEGANTRFYCPLCARGVGAIHSWRSHVASKGHHNQALRQGVSPSVQPEIEAPGEASCPSVEYCGLCSKEVPKTAWQRHLANPKHLNKVKFARFKALIDEATKDKHGVTVSDKDDGLDLGIISSAEAASGFRAHLTMQATVPLSKISIVDIKLTSRNAHSSFSVDSASLLDQMLVCRRDYTIPVTFRSSYAGHYEDRVEITLEEKQLKQAFVIVRFVRVIVGDKADYDRLKPTMPYTPRVHSKREPEITVVPGEAPPVLKAIPYVVKLADAHIPKNIMAVVSTGSNEDKVNNLRRSILPRVLDVASHGRHFKTLLWVEEKRSDLAVPGLAEKRPSVLVGDRILVQRHGSEKGHWYEGHVHFVHRDYVGLRFHGSFPGHNAAQLYNVRFKLNRIPLRRQHQALDAAIRGEHLFFPSASHIAGFAAATQPFTPYNTIIASNPSQMQAIRSIMSMKPVSVPFVVFGPYVCGLHLSAFPKPIHVSRPGTGKTVTMVEAIRQVLKYNPDARILACAPSNSAADLIASRLTMYGKHQLLRYYAPSRSKNDVPDDLQEFTYETNVELGVGREFERNRFFSVPPMAVLKRYKIMVSTCVSASVAYNVGMPRGHFTHIFIDEAGQATEPEAMISIKAMANDQTKVILSGDPKQLGPIIRSPVARELGLDTSYLERLMTRDIYLEDSPNVGKSFVKLVKNFRSHGAILKFPNEQFYRGDLEVCGKPQVITSYLQWSHLPKKDFPIIFHGVQGKDDRESTSPSFFNISEALLVKDYINKLRDDRRIRIAHTDIGVITPYHAQCLKIRAALRGVADEVKVGSTEEFQGQERRVIIISTVRSSKEYVNYDLKHTLGFVANPRRFNVAVTRAQALLIVIGDPTVLSLDPLWRSFLNYIYLKGGWRGPQPTWDPKAEVRSEGGYDKEMRELAMSDMNEFAQRLESVAGANAAGEDGGPDVDADVNVDRPWREVE</sequence>
<dbReference type="CDD" id="cd18038">
    <property type="entry name" value="DEXXQc_Helz-like"/>
    <property type="match status" value="1"/>
</dbReference>
<dbReference type="GO" id="GO:0003723">
    <property type="term" value="F:RNA binding"/>
    <property type="evidence" value="ECO:0007669"/>
    <property type="project" value="UniProtKB-KW"/>
</dbReference>
<evidence type="ECO:0000256" key="2">
    <source>
        <dbReference type="ARBA" id="ARBA00005601"/>
    </source>
</evidence>